<dbReference type="RefSeq" id="WP_270884756.1">
    <property type="nucleotide sequence ID" value="NZ_JAQFVF010000079.1"/>
</dbReference>
<dbReference type="Gene3D" id="3.40.50.11350">
    <property type="match status" value="1"/>
</dbReference>
<dbReference type="Pfam" id="PF01531">
    <property type="entry name" value="Glyco_transf_11"/>
    <property type="match status" value="1"/>
</dbReference>
<name>A0ABW0K101_9BACL</name>
<keyword evidence="2" id="KW-0808">Transferase</keyword>
<evidence type="ECO:0000313" key="3">
    <source>
        <dbReference type="EMBL" id="MFC5447064.1"/>
    </source>
</evidence>
<organism evidence="3 4">
    <name type="scientific">Paenibacillus aestuarii</name>
    <dbReference type="NCBI Taxonomy" id="516965"/>
    <lineage>
        <taxon>Bacteria</taxon>
        <taxon>Bacillati</taxon>
        <taxon>Bacillota</taxon>
        <taxon>Bacilli</taxon>
        <taxon>Bacillales</taxon>
        <taxon>Paenibacillaceae</taxon>
        <taxon>Paenibacillus</taxon>
    </lineage>
</organism>
<reference evidence="4" key="1">
    <citation type="journal article" date="2019" name="Int. J. Syst. Evol. Microbiol.">
        <title>The Global Catalogue of Microorganisms (GCM) 10K type strain sequencing project: providing services to taxonomists for standard genome sequencing and annotation.</title>
        <authorList>
            <consortium name="The Broad Institute Genomics Platform"/>
            <consortium name="The Broad Institute Genome Sequencing Center for Infectious Disease"/>
            <person name="Wu L."/>
            <person name="Ma J."/>
        </authorList>
    </citation>
    <scope>NUCLEOTIDE SEQUENCE [LARGE SCALE GENOMIC DNA]</scope>
    <source>
        <strain evidence="4">KACC 11904</strain>
    </source>
</reference>
<dbReference type="CDD" id="cd11301">
    <property type="entry name" value="Fut1_Fut2_like"/>
    <property type="match status" value="1"/>
</dbReference>
<dbReference type="EMBL" id="JBHSMJ010000005">
    <property type="protein sequence ID" value="MFC5447064.1"/>
    <property type="molecule type" value="Genomic_DNA"/>
</dbReference>
<sequence length="284" mass="33499">MKIITMTQIGAKRGGRFGNQIFNYAFLNLYATYYQLKIETSPWVGQYLFDLKDPPVTHHFPSITKDDVNIDQLFKSQKPPHYNVDFRGHFHFHTSYYQPFKNQFISLFQPGQYVHKTVYPVLQRRKRLNQSWIGIHIRRGDYAKYRNHPNHWIAPTAWYLRWLEVVWPTLKNPVLFIASDDLTNILPEFRRYSPITSKEIIPNFHLDVPSKLDASIYPDYFLLTQCDFLAISNSTFSYSASMLNSNAKVFVRPDPHKRKLVTYDPWNSNTHLKNSYPSANKGQD</sequence>
<evidence type="ECO:0000256" key="1">
    <source>
        <dbReference type="ARBA" id="ARBA00022676"/>
    </source>
</evidence>
<dbReference type="PANTHER" id="PTHR11927:SF9">
    <property type="entry name" value="L-FUCOSYLTRANSFERASE"/>
    <property type="match status" value="1"/>
</dbReference>
<gene>
    <name evidence="3" type="ORF">ACFPOG_02260</name>
</gene>
<keyword evidence="1" id="KW-0328">Glycosyltransferase</keyword>
<dbReference type="InterPro" id="IPR002516">
    <property type="entry name" value="Glyco_trans_11"/>
</dbReference>
<proteinExistence type="predicted"/>
<accession>A0ABW0K101</accession>
<evidence type="ECO:0000313" key="4">
    <source>
        <dbReference type="Proteomes" id="UP001596044"/>
    </source>
</evidence>
<evidence type="ECO:0000256" key="2">
    <source>
        <dbReference type="ARBA" id="ARBA00022679"/>
    </source>
</evidence>
<dbReference type="PANTHER" id="PTHR11927">
    <property type="entry name" value="GALACTOSIDE 2-L-FUCOSYLTRANSFERASE"/>
    <property type="match status" value="1"/>
</dbReference>
<comment type="caution">
    <text evidence="3">The sequence shown here is derived from an EMBL/GenBank/DDBJ whole genome shotgun (WGS) entry which is preliminary data.</text>
</comment>
<keyword evidence="4" id="KW-1185">Reference proteome</keyword>
<protein>
    <submittedName>
        <fullName evidence="3">Alpha-1,2-fucosyltransferase</fullName>
    </submittedName>
</protein>
<dbReference type="Proteomes" id="UP001596044">
    <property type="component" value="Unassembled WGS sequence"/>
</dbReference>